<evidence type="ECO:0000313" key="2">
    <source>
        <dbReference type="EMBL" id="SIS39982.1"/>
    </source>
</evidence>
<dbReference type="PANTHER" id="PTHR43190">
    <property type="entry name" value="N-ACETYL-D-GLUCOSAMINE KINASE"/>
    <property type="match status" value="1"/>
</dbReference>
<accession>A0A1N7ISC0</accession>
<dbReference type="OrthoDB" id="9772633at2"/>
<dbReference type="AlphaFoldDB" id="A0A1N7ISC0"/>
<dbReference type="InterPro" id="IPR052519">
    <property type="entry name" value="Euk-type_GlcNAc_Kinase"/>
</dbReference>
<dbReference type="Pfam" id="PF01869">
    <property type="entry name" value="BcrAD_BadFG"/>
    <property type="match status" value="1"/>
</dbReference>
<dbReference type="SUPFAM" id="SSF53067">
    <property type="entry name" value="Actin-like ATPase domain"/>
    <property type="match status" value="2"/>
</dbReference>
<sequence length="312" mass="34050">MEYIIGIDGGGSKTEVAFFQKDDLHETAKLSYGPGSNPRSVGYERSAERIAAIVADGMKEHQIMPGSVSAVGAGIAGAGRLQEQEELTRRLRSLFLKLDISENSKIGVFSDSEAALQGALPPGSSRGMLIISGTGSNAVAVEEGTFFKSGGWGHLFGDEGSGYEIGREVLRRVAKERDGRAASSLLSQIVLEETGVSRPEELIDYYYQAEDQKREIAALAKPVLRHEHLPEVQEILKETVHELALHIHSLHNKMMHEDRDTPVFTAGAIFAHSSFVKEEFKTYIESNHLGRIRKAYSSPSSGAAKLTERRGV</sequence>
<dbReference type="Gene3D" id="3.30.420.40">
    <property type="match status" value="2"/>
</dbReference>
<dbReference type="PANTHER" id="PTHR43190:SF3">
    <property type="entry name" value="N-ACETYL-D-GLUCOSAMINE KINASE"/>
    <property type="match status" value="1"/>
</dbReference>
<dbReference type="InterPro" id="IPR002731">
    <property type="entry name" value="ATPase_BadF"/>
</dbReference>
<dbReference type="Proteomes" id="UP000187608">
    <property type="component" value="Unassembled WGS sequence"/>
</dbReference>
<proteinExistence type="predicted"/>
<gene>
    <name evidence="2" type="ORF">SAMN05421687_10299</name>
</gene>
<feature type="domain" description="ATPase BadF/BadG/BcrA/BcrD type" evidence="1">
    <location>
        <begin position="5"/>
        <end position="304"/>
    </location>
</feature>
<name>A0A1N7ISC0_9BACI</name>
<keyword evidence="3" id="KW-1185">Reference proteome</keyword>
<dbReference type="RefSeq" id="WP_076557012.1">
    <property type="nucleotide sequence ID" value="NZ_FTOC01000002.1"/>
</dbReference>
<reference evidence="3" key="1">
    <citation type="submission" date="2017-01" db="EMBL/GenBank/DDBJ databases">
        <authorList>
            <person name="Varghese N."/>
            <person name="Submissions S."/>
        </authorList>
    </citation>
    <scope>NUCLEOTIDE SEQUENCE [LARGE SCALE GENOMIC DNA]</scope>
    <source>
        <strain evidence="3">DSM 23127</strain>
    </source>
</reference>
<dbReference type="STRING" id="570947.SAMN05421687_10299"/>
<evidence type="ECO:0000313" key="3">
    <source>
        <dbReference type="Proteomes" id="UP000187608"/>
    </source>
</evidence>
<dbReference type="EMBL" id="FTOC01000002">
    <property type="protein sequence ID" value="SIS39982.1"/>
    <property type="molecule type" value="Genomic_DNA"/>
</dbReference>
<protein>
    <submittedName>
        <fullName evidence="2">BadF-type ATPase</fullName>
    </submittedName>
</protein>
<dbReference type="CDD" id="cd24007">
    <property type="entry name" value="ASKHA_NBD_eukNAGK-like"/>
    <property type="match status" value="1"/>
</dbReference>
<organism evidence="2 3">
    <name type="scientific">Salimicrobium flavidum</name>
    <dbReference type="NCBI Taxonomy" id="570947"/>
    <lineage>
        <taxon>Bacteria</taxon>
        <taxon>Bacillati</taxon>
        <taxon>Bacillota</taxon>
        <taxon>Bacilli</taxon>
        <taxon>Bacillales</taxon>
        <taxon>Bacillaceae</taxon>
        <taxon>Salimicrobium</taxon>
    </lineage>
</organism>
<evidence type="ECO:0000259" key="1">
    <source>
        <dbReference type="Pfam" id="PF01869"/>
    </source>
</evidence>
<dbReference type="InterPro" id="IPR043129">
    <property type="entry name" value="ATPase_NBD"/>
</dbReference>